<sequence>MSVVIHTTVGALRIRLFWRETPKTCRNFIELCKCGYYDGCLIHRVIKGFMFQTGLPDVTKPNSGTSIYKSRQFEDEICATLSHDRPGTVSMVNEGKRNTNTCEFFVSFTASPHLDGRNTLFGELAPDSLELLADIELVKTTKGNRPVRPLKIFQVQVEEDPWTGEPLPPDAAELPERPLVPVHSPPSCAIS</sequence>
<protein>
    <recommendedName>
        <fullName evidence="1">Peptidyl-prolyl cis-trans isomerase</fullName>
        <shortName evidence="1">PPIase</shortName>
        <ecNumber evidence="1">5.2.1.8</ecNumber>
    </recommendedName>
</protein>
<feature type="domain" description="PPIase cyclophilin-type" evidence="3">
    <location>
        <begin position="6"/>
        <end position="157"/>
    </location>
</feature>
<gene>
    <name evidence="4" type="ORF">Cvel_20728</name>
</gene>
<dbReference type="InterPro" id="IPR002130">
    <property type="entry name" value="Cyclophilin-type_PPIase_dom"/>
</dbReference>
<dbReference type="InterPro" id="IPR044666">
    <property type="entry name" value="Cyclophilin_A-like"/>
</dbReference>
<accession>A0A0G4G8A7</accession>
<feature type="region of interest" description="Disordered" evidence="2">
    <location>
        <begin position="161"/>
        <end position="191"/>
    </location>
</feature>
<evidence type="ECO:0000313" key="4">
    <source>
        <dbReference type="EMBL" id="CEM24997.1"/>
    </source>
</evidence>
<name>A0A0G4G8A7_9ALVE</name>
<proteinExistence type="inferred from homology"/>
<dbReference type="EC" id="5.2.1.8" evidence="1"/>
<dbReference type="Gene3D" id="2.40.100.10">
    <property type="entry name" value="Cyclophilin-like"/>
    <property type="match status" value="1"/>
</dbReference>
<keyword evidence="1" id="KW-0697">Rotamase</keyword>
<dbReference type="EMBL" id="CDMZ01000978">
    <property type="protein sequence ID" value="CEM24997.1"/>
    <property type="molecule type" value="Genomic_DNA"/>
</dbReference>
<comment type="similarity">
    <text evidence="1">Belongs to the cyclophilin-type PPIase family.</text>
</comment>
<comment type="catalytic activity">
    <reaction evidence="1">
        <text>[protein]-peptidylproline (omega=180) = [protein]-peptidylproline (omega=0)</text>
        <dbReference type="Rhea" id="RHEA:16237"/>
        <dbReference type="Rhea" id="RHEA-COMP:10747"/>
        <dbReference type="Rhea" id="RHEA-COMP:10748"/>
        <dbReference type="ChEBI" id="CHEBI:83833"/>
        <dbReference type="ChEBI" id="CHEBI:83834"/>
        <dbReference type="EC" id="5.2.1.8"/>
    </reaction>
</comment>
<dbReference type="InterPro" id="IPR029000">
    <property type="entry name" value="Cyclophilin-like_dom_sf"/>
</dbReference>
<evidence type="ECO:0000256" key="1">
    <source>
        <dbReference type="RuleBase" id="RU363019"/>
    </source>
</evidence>
<dbReference type="Pfam" id="PF00160">
    <property type="entry name" value="Pro_isomerase"/>
    <property type="match status" value="1"/>
</dbReference>
<dbReference type="PROSITE" id="PS50072">
    <property type="entry name" value="CSA_PPIASE_2"/>
    <property type="match status" value="1"/>
</dbReference>
<reference evidence="4" key="1">
    <citation type="submission" date="2014-11" db="EMBL/GenBank/DDBJ databases">
        <authorList>
            <person name="Otto D Thomas"/>
            <person name="Naeem Raeece"/>
        </authorList>
    </citation>
    <scope>NUCLEOTIDE SEQUENCE</scope>
</reference>
<dbReference type="GO" id="GO:0071013">
    <property type="term" value="C:catalytic step 2 spliceosome"/>
    <property type="evidence" value="ECO:0007669"/>
    <property type="project" value="TreeGrafter"/>
</dbReference>
<organism evidence="4">
    <name type="scientific">Chromera velia CCMP2878</name>
    <dbReference type="NCBI Taxonomy" id="1169474"/>
    <lineage>
        <taxon>Eukaryota</taxon>
        <taxon>Sar</taxon>
        <taxon>Alveolata</taxon>
        <taxon>Colpodellida</taxon>
        <taxon>Chromeraceae</taxon>
        <taxon>Chromera</taxon>
    </lineage>
</organism>
<dbReference type="PANTHER" id="PTHR45625">
    <property type="entry name" value="PEPTIDYL-PROLYL CIS-TRANS ISOMERASE-RELATED"/>
    <property type="match status" value="1"/>
</dbReference>
<dbReference type="PRINTS" id="PR00153">
    <property type="entry name" value="CSAPPISMRASE"/>
</dbReference>
<dbReference type="GO" id="GO:0003755">
    <property type="term" value="F:peptidyl-prolyl cis-trans isomerase activity"/>
    <property type="evidence" value="ECO:0007669"/>
    <property type="project" value="UniProtKB-UniRule"/>
</dbReference>
<keyword evidence="1" id="KW-0413">Isomerase</keyword>
<dbReference type="PhylomeDB" id="A0A0G4G8A7"/>
<comment type="function">
    <text evidence="1">PPIases accelerate the folding of proteins. It catalyzes the cis-trans isomerization of proline imidic peptide bonds in oligopeptides.</text>
</comment>
<dbReference type="SUPFAM" id="SSF50891">
    <property type="entry name" value="Cyclophilin-like"/>
    <property type="match status" value="1"/>
</dbReference>
<evidence type="ECO:0000256" key="2">
    <source>
        <dbReference type="SAM" id="MobiDB-lite"/>
    </source>
</evidence>
<dbReference type="VEuPathDB" id="CryptoDB:Cvel_20728"/>
<evidence type="ECO:0000259" key="3">
    <source>
        <dbReference type="PROSITE" id="PS50072"/>
    </source>
</evidence>
<dbReference type="AlphaFoldDB" id="A0A0G4G8A7"/>
<dbReference type="PANTHER" id="PTHR45625:SF12">
    <property type="entry name" value="PEPTIDYL-PROLYL CIS-TRANS ISOMERASE"/>
    <property type="match status" value="1"/>
</dbReference>